<feature type="region of interest" description="Disordered" evidence="1">
    <location>
        <begin position="169"/>
        <end position="234"/>
    </location>
</feature>
<protein>
    <submittedName>
        <fullName evidence="2">Uncharacterized protein</fullName>
    </submittedName>
</protein>
<name>A0ABY8KB83_9ACTN</name>
<dbReference type="Proteomes" id="UP001216440">
    <property type="component" value="Chromosome"/>
</dbReference>
<proteinExistence type="predicted"/>
<dbReference type="EMBL" id="CP121682">
    <property type="protein sequence ID" value="WGD45117.1"/>
    <property type="molecule type" value="Genomic_DNA"/>
</dbReference>
<feature type="compositionally biased region" description="Low complexity" evidence="1">
    <location>
        <begin position="210"/>
        <end position="224"/>
    </location>
</feature>
<organism evidence="2 3">
    <name type="scientific">Streptomyces cathayae</name>
    <dbReference type="NCBI Taxonomy" id="3031124"/>
    <lineage>
        <taxon>Bacteria</taxon>
        <taxon>Bacillati</taxon>
        <taxon>Actinomycetota</taxon>
        <taxon>Actinomycetes</taxon>
        <taxon>Kitasatosporales</taxon>
        <taxon>Streptomycetaceae</taxon>
        <taxon>Streptomyces</taxon>
    </lineage>
</organism>
<evidence type="ECO:0000256" key="1">
    <source>
        <dbReference type="SAM" id="MobiDB-lite"/>
    </source>
</evidence>
<feature type="compositionally biased region" description="Basic and acidic residues" evidence="1">
    <location>
        <begin position="171"/>
        <end position="186"/>
    </location>
</feature>
<reference evidence="2 3" key="1">
    <citation type="submission" date="2023-03" db="EMBL/GenBank/DDBJ databases">
        <authorList>
            <person name="Mo P."/>
        </authorList>
    </citation>
    <scope>NUCLEOTIDE SEQUENCE [LARGE SCALE GENOMIC DNA]</scope>
    <source>
        <strain evidence="2 3">HUAS 5</strain>
    </source>
</reference>
<evidence type="ECO:0000313" key="3">
    <source>
        <dbReference type="Proteomes" id="UP001216440"/>
    </source>
</evidence>
<accession>A0ABY8KB83</accession>
<dbReference type="RefSeq" id="WP_279338166.1">
    <property type="nucleotide sequence ID" value="NZ_CP121682.1"/>
</dbReference>
<feature type="compositionally biased region" description="Basic and acidic residues" evidence="1">
    <location>
        <begin position="225"/>
        <end position="234"/>
    </location>
</feature>
<evidence type="ECO:0000313" key="2">
    <source>
        <dbReference type="EMBL" id="WGD45117.1"/>
    </source>
</evidence>
<gene>
    <name evidence="2" type="ORF">PYS65_02205</name>
</gene>
<sequence length="234" mass="25557">MEVSVPRPPTVFGEELRRRRLEAGLSALWQTELLLGEQGFLRVPGMSAGSWGAGSGRLLSTLEGAMPSVIGLLEQREARTQEELNPWREVLRQAQMEVAGAQERTERARVAREELVQALAEESASGADAGGFDERPPRWQPVLGQETLDGVYREVFRVVADAPRPVTGAELARHLGRPQEKNEGEKVRHRSYRLQARSRLVRESGGLFRPAPGTTGGPASPASAEHPRPDSGSA</sequence>
<keyword evidence="3" id="KW-1185">Reference proteome</keyword>